<dbReference type="GO" id="GO:0005829">
    <property type="term" value="C:cytosol"/>
    <property type="evidence" value="ECO:0007669"/>
    <property type="project" value="TreeGrafter"/>
</dbReference>
<dbReference type="OrthoDB" id="5632at2759"/>
<feature type="compositionally biased region" description="Polar residues" evidence="3">
    <location>
        <begin position="836"/>
        <end position="846"/>
    </location>
</feature>
<feature type="compositionally biased region" description="Polar residues" evidence="3">
    <location>
        <begin position="426"/>
        <end position="449"/>
    </location>
</feature>
<dbReference type="InParanoid" id="A0A316V5E0"/>
<gene>
    <name evidence="6" type="ORF">FA14DRAFT_92357</name>
</gene>
<feature type="compositionally biased region" description="Polar residues" evidence="3">
    <location>
        <begin position="494"/>
        <end position="504"/>
    </location>
</feature>
<protein>
    <recommendedName>
        <fullName evidence="1">phosphatidylinositol-3,4,5-trisphosphate 3-phosphatase</fullName>
        <ecNumber evidence="1">3.1.3.67</ecNumber>
    </recommendedName>
</protein>
<dbReference type="GO" id="GO:0042995">
    <property type="term" value="C:cell projection"/>
    <property type="evidence" value="ECO:0007669"/>
    <property type="project" value="TreeGrafter"/>
</dbReference>
<dbReference type="Proteomes" id="UP000245771">
    <property type="component" value="Unassembled WGS sequence"/>
</dbReference>
<dbReference type="Gene3D" id="3.90.190.10">
    <property type="entry name" value="Protein tyrosine phosphatase superfamily"/>
    <property type="match status" value="1"/>
</dbReference>
<dbReference type="GO" id="GO:0043491">
    <property type="term" value="P:phosphatidylinositol 3-kinase/protein kinase B signal transduction"/>
    <property type="evidence" value="ECO:0007669"/>
    <property type="project" value="TreeGrafter"/>
</dbReference>
<dbReference type="PROSITE" id="PS00383">
    <property type="entry name" value="TYR_PHOSPHATASE_1"/>
    <property type="match status" value="1"/>
</dbReference>
<feature type="region of interest" description="Disordered" evidence="3">
    <location>
        <begin position="793"/>
        <end position="862"/>
    </location>
</feature>
<dbReference type="InterPro" id="IPR016130">
    <property type="entry name" value="Tyr_Pase_AS"/>
</dbReference>
<evidence type="ECO:0000259" key="5">
    <source>
        <dbReference type="PROSITE" id="PS51181"/>
    </source>
</evidence>
<dbReference type="InterPro" id="IPR000387">
    <property type="entry name" value="Tyr_Pase_dom"/>
</dbReference>
<feature type="compositionally biased region" description="Low complexity" evidence="3">
    <location>
        <begin position="806"/>
        <end position="817"/>
    </location>
</feature>
<dbReference type="EMBL" id="KZ819607">
    <property type="protein sequence ID" value="PWN31721.1"/>
    <property type="molecule type" value="Genomic_DNA"/>
</dbReference>
<reference evidence="6 7" key="1">
    <citation type="journal article" date="2018" name="Mol. Biol. Evol.">
        <title>Broad Genomic Sampling Reveals a Smut Pathogenic Ancestry of the Fungal Clade Ustilaginomycotina.</title>
        <authorList>
            <person name="Kijpornyongpan T."/>
            <person name="Mondo S.J."/>
            <person name="Barry K."/>
            <person name="Sandor L."/>
            <person name="Lee J."/>
            <person name="Lipzen A."/>
            <person name="Pangilinan J."/>
            <person name="LaButti K."/>
            <person name="Hainaut M."/>
            <person name="Henrissat B."/>
            <person name="Grigoriev I.V."/>
            <person name="Spatafora J.W."/>
            <person name="Aime M.C."/>
        </authorList>
    </citation>
    <scope>NUCLEOTIDE SEQUENCE [LARGE SCALE GENOMIC DNA]</scope>
    <source>
        <strain evidence="6 7">MCA 3882</strain>
    </source>
</reference>
<dbReference type="GO" id="GO:0005634">
    <property type="term" value="C:nucleus"/>
    <property type="evidence" value="ECO:0007669"/>
    <property type="project" value="TreeGrafter"/>
</dbReference>
<dbReference type="EC" id="3.1.3.67" evidence="1"/>
<dbReference type="InterPro" id="IPR029023">
    <property type="entry name" value="Tensin_phosphatase"/>
</dbReference>
<dbReference type="GO" id="GO:0005886">
    <property type="term" value="C:plasma membrane"/>
    <property type="evidence" value="ECO:0007669"/>
    <property type="project" value="TreeGrafter"/>
</dbReference>
<feature type="compositionally biased region" description="Basic and acidic residues" evidence="3">
    <location>
        <begin position="168"/>
        <end position="177"/>
    </location>
</feature>
<feature type="domain" description="Phosphatase tensin-type" evidence="5">
    <location>
        <begin position="16"/>
        <end position="197"/>
    </location>
</feature>
<feature type="compositionally biased region" description="Acidic residues" evidence="3">
    <location>
        <begin position="513"/>
        <end position="527"/>
    </location>
</feature>
<feature type="compositionally biased region" description="Polar residues" evidence="3">
    <location>
        <begin position="321"/>
        <end position="360"/>
    </location>
</feature>
<feature type="region of interest" description="Disordered" evidence="3">
    <location>
        <begin position="270"/>
        <end position="455"/>
    </location>
</feature>
<dbReference type="InterPro" id="IPR057023">
    <property type="entry name" value="PTP-SAK"/>
</dbReference>
<keyword evidence="2" id="KW-0378">Hydrolase</keyword>
<keyword evidence="7" id="KW-1185">Reference proteome</keyword>
<dbReference type="STRING" id="1280837.A0A316V5E0"/>
<evidence type="ECO:0000256" key="2">
    <source>
        <dbReference type="ARBA" id="ARBA00022801"/>
    </source>
</evidence>
<sequence>MTTFLRRIVSGPKARYVDKDLGVDLDLVYVSDRLIIMGWPAANFEAIYRNKRKTVRKFLDAKHGEYYRVYNLCPCWENSYDSNEFYGEVGRYPFPDHHPPPLSMIPMFVCDITAWLAKDARNVAVIHCKAGKGRSGTMACSYLLSLPILPPPPTSSQSTKEIEELDSQRKQVADKELVTSPTTIKPSKDDGSPLLETVMLGNLLAEHPEVKDGVDLQDTKNEQAIARTQAAQIAIGGKDQWKQAYTEEALSDRLRNVFELHTSRRLKAPRVAAPPIAEEKEPASFLQSDPSTSMQRKSSDSGRVRRSKSVSNLVRKASKTILRTSPAKQSPPKSSVDLNRANDSATPISSPPRDSTASPPDQSPTRRRSSQLDLKALGVTPMGKSTTDLRSEVGSSSEGRSSSQTNRRKASSPKLPPVRYGGIVQSIASNTRAQKSQSANSTPFDTPTKQQKKCSYFPNSDGLLHPEATLAPALYRPGDVINVQSDQPLPDTPSPNTANASQVSIGGPYAENVDFDSDMESEGEDENAVPPVRLAVSIPSQRRFVGYWARILSGNDPRGDVTSETKRKIRIIQIQVDRRVQLTKAGEVPKNAGGALSIHLGRYDPDLETRLRGWETNARRRTRAFGFSDPSAATPDLPQLQLKEHGTDYRGPARKAEEENAYNEQWRHVERQNSGQKAYDTKLSAQGASFWGINVLAEQERARNFAWANSGHDDLLDKNAQREASKRETDINIFASVREQSRHTLEASTTQADFRQTEQRASIVRHQFQLGKTHLTNGAPVLPTWLNSTAWQSRRSVDHQGPRRLSSSNDTSPSGSSMWGTALNDPHSGPHLRVTPPTSIESLPNTHSHNGNEEEFSEGEESNEVILDADNALQIKMLVGRSGASHAQLPDIASCGYVWFIPSFETPVGQMKKGQRIRRTFTAQEIDFRKGKQVSKILGGEIRRLSVEWEWVEVEDDEDEEEEKVTSYDATLKLPF</sequence>
<evidence type="ECO:0000256" key="3">
    <source>
        <dbReference type="SAM" id="MobiDB-lite"/>
    </source>
</evidence>
<dbReference type="RefSeq" id="XP_025352023.1">
    <property type="nucleotide sequence ID" value="XM_025503076.1"/>
</dbReference>
<dbReference type="GO" id="GO:0004725">
    <property type="term" value="F:protein tyrosine phosphatase activity"/>
    <property type="evidence" value="ECO:0007669"/>
    <property type="project" value="TreeGrafter"/>
</dbReference>
<evidence type="ECO:0000313" key="7">
    <source>
        <dbReference type="Proteomes" id="UP000245771"/>
    </source>
</evidence>
<feature type="compositionally biased region" description="Low complexity" evidence="3">
    <location>
        <begin position="392"/>
        <end position="403"/>
    </location>
</feature>
<dbReference type="GO" id="GO:0046856">
    <property type="term" value="P:phosphatidylinositol dephosphorylation"/>
    <property type="evidence" value="ECO:0007669"/>
    <property type="project" value="TreeGrafter"/>
</dbReference>
<feature type="region of interest" description="Disordered" evidence="3">
    <location>
        <begin position="168"/>
        <end position="192"/>
    </location>
</feature>
<dbReference type="PANTHER" id="PTHR12305">
    <property type="entry name" value="PHOSPHATASE WITH HOMOLOGY TO TENSIN"/>
    <property type="match status" value="1"/>
</dbReference>
<name>A0A316V5E0_9BASI</name>
<dbReference type="PROSITE" id="PS50056">
    <property type="entry name" value="TYR_PHOSPHATASE_2"/>
    <property type="match status" value="1"/>
</dbReference>
<evidence type="ECO:0000259" key="4">
    <source>
        <dbReference type="PROSITE" id="PS50056"/>
    </source>
</evidence>
<evidence type="ECO:0000313" key="6">
    <source>
        <dbReference type="EMBL" id="PWN31721.1"/>
    </source>
</evidence>
<dbReference type="SUPFAM" id="SSF52799">
    <property type="entry name" value="(Phosphotyrosine protein) phosphatases II"/>
    <property type="match status" value="1"/>
</dbReference>
<dbReference type="GeneID" id="37024857"/>
<evidence type="ECO:0000256" key="1">
    <source>
        <dbReference type="ARBA" id="ARBA00013015"/>
    </source>
</evidence>
<dbReference type="PROSITE" id="PS51181">
    <property type="entry name" value="PPASE_TENSIN"/>
    <property type="match status" value="1"/>
</dbReference>
<dbReference type="SMART" id="SM01301">
    <property type="entry name" value="PTPlike_phytase"/>
    <property type="match status" value="1"/>
</dbReference>
<accession>A0A316V5E0</accession>
<proteinExistence type="predicted"/>
<dbReference type="InterPro" id="IPR051281">
    <property type="entry name" value="Dual-spec_lipid-protein_phosph"/>
</dbReference>
<feature type="compositionally biased region" description="Polar residues" evidence="3">
    <location>
        <begin position="285"/>
        <end position="296"/>
    </location>
</feature>
<dbReference type="Pfam" id="PF22784">
    <property type="entry name" value="PTP-SAK"/>
    <property type="match status" value="1"/>
</dbReference>
<feature type="region of interest" description="Disordered" evidence="3">
    <location>
        <begin position="484"/>
        <end position="528"/>
    </location>
</feature>
<organism evidence="6 7">
    <name type="scientific">Meira miltonrushii</name>
    <dbReference type="NCBI Taxonomy" id="1280837"/>
    <lineage>
        <taxon>Eukaryota</taxon>
        <taxon>Fungi</taxon>
        <taxon>Dikarya</taxon>
        <taxon>Basidiomycota</taxon>
        <taxon>Ustilaginomycotina</taxon>
        <taxon>Exobasidiomycetes</taxon>
        <taxon>Exobasidiales</taxon>
        <taxon>Brachybasidiaceae</taxon>
        <taxon>Meira</taxon>
    </lineage>
</organism>
<dbReference type="PANTHER" id="PTHR12305:SF81">
    <property type="entry name" value="PHOSPHATIDYLINOSITOL 3,4,5-TRISPHOSPHATE 3-PHOSPHATASE AND DUAL-SPECIFICITY PROTEIN PHOSPHATASE PTEN"/>
    <property type="match status" value="1"/>
</dbReference>
<dbReference type="GO" id="GO:0048870">
    <property type="term" value="P:cell motility"/>
    <property type="evidence" value="ECO:0007669"/>
    <property type="project" value="TreeGrafter"/>
</dbReference>
<dbReference type="GO" id="GO:0051896">
    <property type="term" value="P:regulation of phosphatidylinositol 3-kinase/protein kinase B signal transduction"/>
    <property type="evidence" value="ECO:0007669"/>
    <property type="project" value="TreeGrafter"/>
</dbReference>
<feature type="compositionally biased region" description="Acidic residues" evidence="3">
    <location>
        <begin position="853"/>
        <end position="862"/>
    </location>
</feature>
<dbReference type="InterPro" id="IPR029021">
    <property type="entry name" value="Prot-tyrosine_phosphatase-like"/>
</dbReference>
<dbReference type="AlphaFoldDB" id="A0A316V5E0"/>
<dbReference type="GO" id="GO:0016314">
    <property type="term" value="F:phosphatidylinositol-3,4,5-trisphosphate 3-phosphatase activity"/>
    <property type="evidence" value="ECO:0007669"/>
    <property type="project" value="UniProtKB-EC"/>
</dbReference>
<feature type="domain" description="Tyrosine specific protein phosphatases" evidence="4">
    <location>
        <begin position="125"/>
        <end position="169"/>
    </location>
</feature>